<dbReference type="Proteomes" id="UP000183997">
    <property type="component" value="Unassembled WGS sequence"/>
</dbReference>
<name>A0A1M6S5Z1_9FIRM</name>
<feature type="transmembrane region" description="Helical" evidence="11">
    <location>
        <begin position="58"/>
        <end position="77"/>
    </location>
</feature>
<accession>A0A1M6S5Z1</accession>
<comment type="subcellular location">
    <subcellularLocation>
        <location evidence="1">Cell membrane</location>
        <topology evidence="1">Multi-pass membrane protein</topology>
    </subcellularLocation>
</comment>
<evidence type="ECO:0000256" key="10">
    <source>
        <dbReference type="PROSITE-ProRule" id="PRU01193"/>
    </source>
</evidence>
<evidence type="ECO:0000256" key="3">
    <source>
        <dbReference type="ARBA" id="ARBA00022475"/>
    </source>
</evidence>
<feature type="domain" description="CBS" evidence="12">
    <location>
        <begin position="220"/>
        <end position="279"/>
    </location>
</feature>
<evidence type="ECO:0000256" key="9">
    <source>
        <dbReference type="PROSITE-ProRule" id="PRU00703"/>
    </source>
</evidence>
<dbReference type="SMART" id="SM01091">
    <property type="entry name" value="CorC_HlyC"/>
    <property type="match status" value="1"/>
</dbReference>
<gene>
    <name evidence="14" type="ORF">SAMN02745123_01748</name>
</gene>
<feature type="domain" description="CNNM transmembrane" evidence="13">
    <location>
        <begin position="1"/>
        <end position="201"/>
    </location>
</feature>
<evidence type="ECO:0000256" key="11">
    <source>
        <dbReference type="SAM" id="Phobius"/>
    </source>
</evidence>
<keyword evidence="15" id="KW-1185">Reference proteome</keyword>
<dbReference type="InterPro" id="IPR016169">
    <property type="entry name" value="FAD-bd_PCMH_sub2"/>
</dbReference>
<feature type="transmembrane region" description="Helical" evidence="11">
    <location>
        <begin position="6"/>
        <end position="27"/>
    </location>
</feature>
<dbReference type="GO" id="GO:0005886">
    <property type="term" value="C:plasma membrane"/>
    <property type="evidence" value="ECO:0007669"/>
    <property type="project" value="UniProtKB-SubCell"/>
</dbReference>
<dbReference type="InterPro" id="IPR002550">
    <property type="entry name" value="CNNM"/>
</dbReference>
<dbReference type="OrthoDB" id="9798188at2"/>
<dbReference type="GO" id="GO:0050660">
    <property type="term" value="F:flavin adenine dinucleotide binding"/>
    <property type="evidence" value="ECO:0007669"/>
    <property type="project" value="InterPro"/>
</dbReference>
<organism evidence="14 15">
    <name type="scientific">Desulforamulus aeronauticus DSM 10349</name>
    <dbReference type="NCBI Taxonomy" id="1121421"/>
    <lineage>
        <taxon>Bacteria</taxon>
        <taxon>Bacillati</taxon>
        <taxon>Bacillota</taxon>
        <taxon>Clostridia</taxon>
        <taxon>Eubacteriales</taxon>
        <taxon>Peptococcaceae</taxon>
        <taxon>Desulforamulus</taxon>
    </lineage>
</organism>
<dbReference type="Pfam" id="PF00571">
    <property type="entry name" value="CBS"/>
    <property type="match status" value="2"/>
</dbReference>
<dbReference type="InterPro" id="IPR046342">
    <property type="entry name" value="CBS_dom_sf"/>
</dbReference>
<evidence type="ECO:0000256" key="7">
    <source>
        <dbReference type="ARBA" id="ARBA00023122"/>
    </source>
</evidence>
<reference evidence="15" key="1">
    <citation type="submission" date="2016-11" db="EMBL/GenBank/DDBJ databases">
        <authorList>
            <person name="Varghese N."/>
            <person name="Submissions S."/>
        </authorList>
    </citation>
    <scope>NUCLEOTIDE SEQUENCE [LARGE SCALE GENOMIC DNA]</scope>
    <source>
        <strain evidence="15">DSM 10349</strain>
    </source>
</reference>
<evidence type="ECO:0000313" key="15">
    <source>
        <dbReference type="Proteomes" id="UP000183997"/>
    </source>
</evidence>
<comment type="similarity">
    <text evidence="2">Belongs to the UPF0053 family.</text>
</comment>
<dbReference type="RefSeq" id="WP_072913171.1">
    <property type="nucleotide sequence ID" value="NZ_FRAR01000012.1"/>
</dbReference>
<evidence type="ECO:0000259" key="12">
    <source>
        <dbReference type="PROSITE" id="PS51371"/>
    </source>
</evidence>
<evidence type="ECO:0000256" key="2">
    <source>
        <dbReference type="ARBA" id="ARBA00006337"/>
    </source>
</evidence>
<evidence type="ECO:0000256" key="6">
    <source>
        <dbReference type="ARBA" id="ARBA00022989"/>
    </source>
</evidence>
<dbReference type="Pfam" id="PF01595">
    <property type="entry name" value="CNNM"/>
    <property type="match status" value="1"/>
</dbReference>
<feature type="transmembrane region" description="Helical" evidence="11">
    <location>
        <begin position="134"/>
        <end position="156"/>
    </location>
</feature>
<dbReference type="InterPro" id="IPR000644">
    <property type="entry name" value="CBS_dom"/>
</dbReference>
<sequence>MTLLNLFWVFLLIAASGFFVAAEFAIVKVRDSRIEQLIHDGNKKAVAAKKIIHNLDGYLSACQLGITLTALALGWIGKPAVANLINPVIQYFGLPTAVAEGISFVIGFATISFLHVVVGELAPKTLAIQRAEQVTLTLSPSLILFYKIAYPAIWLLNGSARQVIKLMGLHAMSEHQPIHSEEEIRMILLQSHEGGEISQTELQLARNSLHFADRVAGEVMVPRTDMTCLYTNLPWQDNLKTITEEKYARYPVCDGDKDRIIGFINTKDLCFSGLKDLTLLSMESFLKQSLRQPIVVTELTPIDEILKRMQRKHLQMAIVEDEYGGTSGLLTIEDILEEIVGEIQDEHDEERNAIENLGDGRYSLDARMPIADFNVEFDLALEAKGVFTLGGWFIEESHKMPEQGQRVIYENIQFSISELEKNTIRRIDMEFLKQPSEN</sequence>
<dbReference type="InterPro" id="IPR005170">
    <property type="entry name" value="Transptr-assoc_dom"/>
</dbReference>
<protein>
    <submittedName>
        <fullName evidence="14">Hemolysin, contains CBS domains</fullName>
    </submittedName>
</protein>
<dbReference type="Pfam" id="PF03471">
    <property type="entry name" value="CorC_HlyC"/>
    <property type="match status" value="1"/>
</dbReference>
<evidence type="ECO:0000256" key="4">
    <source>
        <dbReference type="ARBA" id="ARBA00022692"/>
    </source>
</evidence>
<dbReference type="STRING" id="1121421.SAMN02745123_01748"/>
<keyword evidence="7 9" id="KW-0129">CBS domain</keyword>
<dbReference type="InterPro" id="IPR051676">
    <property type="entry name" value="UPF0053_domain"/>
</dbReference>
<dbReference type="InterPro" id="IPR036318">
    <property type="entry name" value="FAD-bd_PCMH-like_sf"/>
</dbReference>
<proteinExistence type="inferred from homology"/>
<keyword evidence="3" id="KW-1003">Cell membrane</keyword>
<evidence type="ECO:0000256" key="1">
    <source>
        <dbReference type="ARBA" id="ARBA00004651"/>
    </source>
</evidence>
<dbReference type="SUPFAM" id="SSF56176">
    <property type="entry name" value="FAD-binding/transporter-associated domain-like"/>
    <property type="match status" value="1"/>
</dbReference>
<dbReference type="AlphaFoldDB" id="A0A1M6S5Z1"/>
<keyword evidence="6 10" id="KW-1133">Transmembrane helix</keyword>
<dbReference type="InterPro" id="IPR044751">
    <property type="entry name" value="Ion_transp-like_CBS"/>
</dbReference>
<dbReference type="PANTHER" id="PTHR43099">
    <property type="entry name" value="UPF0053 PROTEIN YRKA"/>
    <property type="match status" value="1"/>
</dbReference>
<feature type="domain" description="CBS" evidence="12">
    <location>
        <begin position="289"/>
        <end position="349"/>
    </location>
</feature>
<evidence type="ECO:0000256" key="8">
    <source>
        <dbReference type="ARBA" id="ARBA00023136"/>
    </source>
</evidence>
<dbReference type="SUPFAM" id="SSF54631">
    <property type="entry name" value="CBS-domain pair"/>
    <property type="match status" value="1"/>
</dbReference>
<dbReference type="EMBL" id="FRAR01000012">
    <property type="protein sequence ID" value="SHK40163.1"/>
    <property type="molecule type" value="Genomic_DNA"/>
</dbReference>
<evidence type="ECO:0000259" key="13">
    <source>
        <dbReference type="PROSITE" id="PS51846"/>
    </source>
</evidence>
<dbReference type="FunFam" id="3.10.580.10:FF:000002">
    <property type="entry name" value="Magnesium/cobalt efflux protein CorC"/>
    <property type="match status" value="1"/>
</dbReference>
<dbReference type="Gene3D" id="3.30.465.10">
    <property type="match status" value="1"/>
</dbReference>
<evidence type="ECO:0000313" key="14">
    <source>
        <dbReference type="EMBL" id="SHK40163.1"/>
    </source>
</evidence>
<dbReference type="PANTHER" id="PTHR43099:SF2">
    <property type="entry name" value="UPF0053 PROTEIN YRKA"/>
    <property type="match status" value="1"/>
</dbReference>
<dbReference type="Gene3D" id="3.10.580.10">
    <property type="entry name" value="CBS-domain"/>
    <property type="match status" value="1"/>
</dbReference>
<evidence type="ECO:0000256" key="5">
    <source>
        <dbReference type="ARBA" id="ARBA00022737"/>
    </source>
</evidence>
<dbReference type="PROSITE" id="PS51371">
    <property type="entry name" value="CBS"/>
    <property type="match status" value="2"/>
</dbReference>
<dbReference type="PROSITE" id="PS51846">
    <property type="entry name" value="CNNM"/>
    <property type="match status" value="1"/>
</dbReference>
<keyword evidence="5" id="KW-0677">Repeat</keyword>
<keyword evidence="4 10" id="KW-0812">Transmembrane</keyword>
<feature type="transmembrane region" description="Helical" evidence="11">
    <location>
        <begin position="97"/>
        <end position="122"/>
    </location>
</feature>
<keyword evidence="8 10" id="KW-0472">Membrane</keyword>
<dbReference type="CDD" id="cd04590">
    <property type="entry name" value="CBS_pair_CorC_HlyC_assoc"/>
    <property type="match status" value="1"/>
</dbReference>